<dbReference type="GO" id="GO:0007264">
    <property type="term" value="P:small GTPase-mediated signal transduction"/>
    <property type="evidence" value="ECO:0007669"/>
    <property type="project" value="InterPro"/>
</dbReference>
<dbReference type="Proteomes" id="UP000887575">
    <property type="component" value="Unassembled WGS sequence"/>
</dbReference>
<dbReference type="InterPro" id="IPR005225">
    <property type="entry name" value="Small_GTP-bd"/>
</dbReference>
<dbReference type="SMART" id="SM00174">
    <property type="entry name" value="RHO"/>
    <property type="match status" value="1"/>
</dbReference>
<sequence>MSAKSKKIVVVGDSICGKNALIITFMTNEFPKTWVPTVIENYSKTITIDEKQIELNIVATNGIEDYDPMKNEGVGEVFETLARASLPKKKKKNKCRII</sequence>
<dbReference type="Gene3D" id="3.40.50.300">
    <property type="entry name" value="P-loop containing nucleotide triphosphate hydrolases"/>
    <property type="match status" value="1"/>
</dbReference>
<evidence type="ECO:0000313" key="3">
    <source>
        <dbReference type="Proteomes" id="UP000887575"/>
    </source>
</evidence>
<keyword evidence="2" id="KW-0342">GTP-binding</keyword>
<dbReference type="InterPro" id="IPR003578">
    <property type="entry name" value="Small_GTPase_Rho"/>
</dbReference>
<name>A0AAF3FH58_9BILA</name>
<dbReference type="Pfam" id="PF00071">
    <property type="entry name" value="Ras"/>
    <property type="match status" value="1"/>
</dbReference>
<keyword evidence="1" id="KW-0547">Nucleotide-binding</keyword>
<evidence type="ECO:0000256" key="1">
    <source>
        <dbReference type="ARBA" id="ARBA00022741"/>
    </source>
</evidence>
<dbReference type="InterPro" id="IPR001806">
    <property type="entry name" value="Small_GTPase"/>
</dbReference>
<dbReference type="PRINTS" id="PR00449">
    <property type="entry name" value="RASTRNSFRMNG"/>
</dbReference>
<dbReference type="GO" id="GO:0003924">
    <property type="term" value="F:GTPase activity"/>
    <property type="evidence" value="ECO:0007669"/>
    <property type="project" value="InterPro"/>
</dbReference>
<dbReference type="NCBIfam" id="TIGR00231">
    <property type="entry name" value="small_GTP"/>
    <property type="match status" value="1"/>
</dbReference>
<dbReference type="GO" id="GO:0005525">
    <property type="term" value="F:GTP binding"/>
    <property type="evidence" value="ECO:0007669"/>
    <property type="project" value="UniProtKB-KW"/>
</dbReference>
<keyword evidence="3" id="KW-1185">Reference proteome</keyword>
<reference evidence="4" key="1">
    <citation type="submission" date="2024-02" db="UniProtKB">
        <authorList>
            <consortium name="WormBaseParasite"/>
        </authorList>
    </citation>
    <scope>IDENTIFICATION</scope>
</reference>
<evidence type="ECO:0000313" key="4">
    <source>
        <dbReference type="WBParaSite" id="MBELARI_LOCUS614"/>
    </source>
</evidence>
<dbReference type="AlphaFoldDB" id="A0AAF3FH58"/>
<organism evidence="3 4">
    <name type="scientific">Mesorhabditis belari</name>
    <dbReference type="NCBI Taxonomy" id="2138241"/>
    <lineage>
        <taxon>Eukaryota</taxon>
        <taxon>Metazoa</taxon>
        <taxon>Ecdysozoa</taxon>
        <taxon>Nematoda</taxon>
        <taxon>Chromadorea</taxon>
        <taxon>Rhabditida</taxon>
        <taxon>Rhabditina</taxon>
        <taxon>Rhabditomorpha</taxon>
        <taxon>Rhabditoidea</taxon>
        <taxon>Rhabditidae</taxon>
        <taxon>Mesorhabditinae</taxon>
        <taxon>Mesorhabditis</taxon>
    </lineage>
</organism>
<dbReference type="InterPro" id="IPR027417">
    <property type="entry name" value="P-loop_NTPase"/>
</dbReference>
<protein>
    <submittedName>
        <fullName evidence="4">Uncharacterized protein</fullName>
    </submittedName>
</protein>
<proteinExistence type="predicted"/>
<dbReference type="PANTHER" id="PTHR24072">
    <property type="entry name" value="RHO FAMILY GTPASE"/>
    <property type="match status" value="1"/>
</dbReference>
<accession>A0AAF3FH58</accession>
<evidence type="ECO:0000256" key="2">
    <source>
        <dbReference type="ARBA" id="ARBA00023134"/>
    </source>
</evidence>
<dbReference type="WBParaSite" id="MBELARI_LOCUS614">
    <property type="protein sequence ID" value="MBELARI_LOCUS614"/>
    <property type="gene ID" value="MBELARI_LOCUS614"/>
</dbReference>
<dbReference type="SUPFAM" id="SSF52540">
    <property type="entry name" value="P-loop containing nucleoside triphosphate hydrolases"/>
    <property type="match status" value="1"/>
</dbReference>